<sequence length="157" mass="18215">MSSDRSWMKRRFNGMGGITDEYKRGVDDFVKFAQQTKGAHGLIGCPCTKCKNLAWITEDDVKFHLYQNGIIEAYTVWHHHGEKVDRRDRNYAGTSRNRNEVDDMYDAFEMLSDIGEHYRLKNVEEEPNKEAVDFYKLVNDVKGICLGLLIFRGNNSI</sequence>
<dbReference type="AlphaFoldDB" id="A0AAD8IJP1"/>
<evidence type="ECO:0000313" key="3">
    <source>
        <dbReference type="Proteomes" id="UP001237642"/>
    </source>
</evidence>
<feature type="domain" description="Transposase-associated" evidence="1">
    <location>
        <begin position="5"/>
        <end position="82"/>
    </location>
</feature>
<reference evidence="2" key="2">
    <citation type="submission" date="2023-05" db="EMBL/GenBank/DDBJ databases">
        <authorList>
            <person name="Schelkunov M.I."/>
        </authorList>
    </citation>
    <scope>NUCLEOTIDE SEQUENCE</scope>
    <source>
        <strain evidence="2">Hsosn_3</strain>
        <tissue evidence="2">Leaf</tissue>
    </source>
</reference>
<proteinExistence type="predicted"/>
<evidence type="ECO:0000259" key="1">
    <source>
        <dbReference type="Pfam" id="PF13963"/>
    </source>
</evidence>
<dbReference type="Pfam" id="PF13963">
    <property type="entry name" value="Transpos_assoc"/>
    <property type="match status" value="1"/>
</dbReference>
<keyword evidence="3" id="KW-1185">Reference proteome</keyword>
<name>A0AAD8IJP1_9APIA</name>
<dbReference type="Proteomes" id="UP001237642">
    <property type="component" value="Unassembled WGS sequence"/>
</dbReference>
<gene>
    <name evidence="2" type="ORF">POM88_022915</name>
</gene>
<accession>A0AAD8IJP1</accession>
<protein>
    <recommendedName>
        <fullName evidence="1">Transposase-associated domain-containing protein</fullName>
    </recommendedName>
</protein>
<dbReference type="EMBL" id="JAUIZM010000005">
    <property type="protein sequence ID" value="KAK1385180.1"/>
    <property type="molecule type" value="Genomic_DNA"/>
</dbReference>
<reference evidence="2" key="1">
    <citation type="submission" date="2023-02" db="EMBL/GenBank/DDBJ databases">
        <title>Genome of toxic invasive species Heracleum sosnowskyi carries increased number of genes despite the absence of recent whole-genome duplications.</title>
        <authorList>
            <person name="Schelkunov M."/>
            <person name="Shtratnikova V."/>
            <person name="Makarenko M."/>
            <person name="Klepikova A."/>
            <person name="Omelchenko D."/>
            <person name="Novikova G."/>
            <person name="Obukhova E."/>
            <person name="Bogdanov V."/>
            <person name="Penin A."/>
            <person name="Logacheva M."/>
        </authorList>
    </citation>
    <scope>NUCLEOTIDE SEQUENCE</scope>
    <source>
        <strain evidence="2">Hsosn_3</strain>
        <tissue evidence="2">Leaf</tissue>
    </source>
</reference>
<evidence type="ECO:0000313" key="2">
    <source>
        <dbReference type="EMBL" id="KAK1385180.1"/>
    </source>
</evidence>
<organism evidence="2 3">
    <name type="scientific">Heracleum sosnowskyi</name>
    <dbReference type="NCBI Taxonomy" id="360622"/>
    <lineage>
        <taxon>Eukaryota</taxon>
        <taxon>Viridiplantae</taxon>
        <taxon>Streptophyta</taxon>
        <taxon>Embryophyta</taxon>
        <taxon>Tracheophyta</taxon>
        <taxon>Spermatophyta</taxon>
        <taxon>Magnoliopsida</taxon>
        <taxon>eudicotyledons</taxon>
        <taxon>Gunneridae</taxon>
        <taxon>Pentapetalae</taxon>
        <taxon>asterids</taxon>
        <taxon>campanulids</taxon>
        <taxon>Apiales</taxon>
        <taxon>Apiaceae</taxon>
        <taxon>Apioideae</taxon>
        <taxon>apioid superclade</taxon>
        <taxon>Tordylieae</taxon>
        <taxon>Tordyliinae</taxon>
        <taxon>Heracleum</taxon>
    </lineage>
</organism>
<comment type="caution">
    <text evidence="2">The sequence shown here is derived from an EMBL/GenBank/DDBJ whole genome shotgun (WGS) entry which is preliminary data.</text>
</comment>
<dbReference type="InterPro" id="IPR029480">
    <property type="entry name" value="Transpos_assoc"/>
</dbReference>